<evidence type="ECO:0000313" key="1">
    <source>
        <dbReference type="EMBL" id="EKR65152.1"/>
    </source>
</evidence>
<reference evidence="1 2" key="1">
    <citation type="submission" date="2012-10" db="EMBL/GenBank/DDBJ databases">
        <authorList>
            <person name="Harkins D.M."/>
            <person name="Durkin A.S."/>
            <person name="Brinkac L.M."/>
            <person name="Haft D.H."/>
            <person name="Selengut J.D."/>
            <person name="Sanka R."/>
            <person name="DePew J."/>
            <person name="Purushe J."/>
            <person name="Whelen A.C."/>
            <person name="Vinetz J.M."/>
            <person name="Sutton G.G."/>
            <person name="Nierman W.C."/>
            <person name="Fouts D.E."/>
        </authorList>
    </citation>
    <scope>NUCLEOTIDE SEQUENCE [LARGE SCALE GENOMIC DNA]</scope>
    <source>
        <strain evidence="1 2">2006001853</strain>
    </source>
</reference>
<sequence>MLSVRALLCCAKNQRLRFAAFGYLASGNAEKLVICSRSSLLRKEPSITLRYLRLSRFLRGAHLCYAKNLRSRSAIYGYLAS</sequence>
<dbReference type="Proteomes" id="UP000001338">
    <property type="component" value="Unassembled WGS sequence"/>
</dbReference>
<evidence type="ECO:0000313" key="2">
    <source>
        <dbReference type="Proteomes" id="UP000001338"/>
    </source>
</evidence>
<comment type="caution">
    <text evidence="1">The sequence shown here is derived from an EMBL/GenBank/DDBJ whole genome shotgun (WGS) entry which is preliminary data.</text>
</comment>
<name>A0A828Z4A5_9LEPT</name>
<organism evidence="1 2">
    <name type="scientific">Leptospira weilii str. 2006001853</name>
    <dbReference type="NCBI Taxonomy" id="1001589"/>
    <lineage>
        <taxon>Bacteria</taxon>
        <taxon>Pseudomonadati</taxon>
        <taxon>Spirochaetota</taxon>
        <taxon>Spirochaetia</taxon>
        <taxon>Leptospirales</taxon>
        <taxon>Leptospiraceae</taxon>
        <taxon>Leptospira</taxon>
    </lineage>
</organism>
<dbReference type="AlphaFoldDB" id="A0A828Z4A5"/>
<protein>
    <submittedName>
        <fullName evidence="1">Uncharacterized protein</fullName>
    </submittedName>
</protein>
<proteinExistence type="predicted"/>
<dbReference type="EMBL" id="AFLV02000023">
    <property type="protein sequence ID" value="EKR65152.1"/>
    <property type="molecule type" value="Genomic_DNA"/>
</dbReference>
<accession>A0A828Z4A5</accession>
<gene>
    <name evidence="1" type="ORF">LEP1GSC036_0320</name>
</gene>